<dbReference type="EMBL" id="MDYN01000005">
    <property type="protein sequence ID" value="OQD87751.1"/>
    <property type="molecule type" value="Genomic_DNA"/>
</dbReference>
<comment type="caution">
    <text evidence="1">The sequence shown here is derived from an EMBL/GenBank/DDBJ whole genome shotgun (WGS) entry which is preliminary data.</text>
</comment>
<proteinExistence type="predicted"/>
<dbReference type="AlphaFoldDB" id="A0A1V6QEW0"/>
<keyword evidence="2" id="KW-1185">Reference proteome</keyword>
<reference evidence="2" key="1">
    <citation type="journal article" date="2017" name="Nat. Microbiol.">
        <title>Global analysis of biosynthetic gene clusters reveals vast potential of secondary metabolite production in Penicillium species.</title>
        <authorList>
            <person name="Nielsen J.C."/>
            <person name="Grijseels S."/>
            <person name="Prigent S."/>
            <person name="Ji B."/>
            <person name="Dainat J."/>
            <person name="Nielsen K.F."/>
            <person name="Frisvad J.C."/>
            <person name="Workman M."/>
            <person name="Nielsen J."/>
        </authorList>
    </citation>
    <scope>NUCLEOTIDE SEQUENCE [LARGE SCALE GENOMIC DNA]</scope>
    <source>
        <strain evidence="2">IBT 31811</strain>
    </source>
</reference>
<sequence length="193" mass="22114">MTTDPQSTEMTEEERFVQYIMAPFINILDKVFRFNLPWKEWGFVIFRTTAYGPEHEDEWQRCRLRWDEIMDDLLAPLRGNDPRVDKAIDLIRFQWVEDPALDGASPAEIATEMSPSRGLNHSVCLAITRPALKSVLESPLPSSAPRRERSRIPFVVTIASFTGTLPPVDEEEDIAGQDFKGYFNVAIEGLLER</sequence>
<name>A0A1V6QEW0_9EURO</name>
<protein>
    <submittedName>
        <fullName evidence="1">Uncharacterized protein</fullName>
    </submittedName>
</protein>
<organism evidence="1 2">
    <name type="scientific">Penicillium antarcticum</name>
    <dbReference type="NCBI Taxonomy" id="416450"/>
    <lineage>
        <taxon>Eukaryota</taxon>
        <taxon>Fungi</taxon>
        <taxon>Dikarya</taxon>
        <taxon>Ascomycota</taxon>
        <taxon>Pezizomycotina</taxon>
        <taxon>Eurotiomycetes</taxon>
        <taxon>Eurotiomycetidae</taxon>
        <taxon>Eurotiales</taxon>
        <taxon>Aspergillaceae</taxon>
        <taxon>Penicillium</taxon>
    </lineage>
</organism>
<dbReference type="Proteomes" id="UP000191672">
    <property type="component" value="Unassembled WGS sequence"/>
</dbReference>
<evidence type="ECO:0000313" key="1">
    <source>
        <dbReference type="EMBL" id="OQD87751.1"/>
    </source>
</evidence>
<accession>A0A1V6QEW0</accession>
<gene>
    <name evidence="1" type="ORF">PENANT_c005G10521</name>
</gene>
<evidence type="ECO:0000313" key="2">
    <source>
        <dbReference type="Proteomes" id="UP000191672"/>
    </source>
</evidence>